<organism evidence="6 7">
    <name type="scientific">Mucilaginibacter mali</name>
    <dbReference type="NCBI Taxonomy" id="2740462"/>
    <lineage>
        <taxon>Bacteria</taxon>
        <taxon>Pseudomonadati</taxon>
        <taxon>Bacteroidota</taxon>
        <taxon>Sphingobacteriia</taxon>
        <taxon>Sphingobacteriales</taxon>
        <taxon>Sphingobacteriaceae</taxon>
        <taxon>Mucilaginibacter</taxon>
    </lineage>
</organism>
<dbReference type="InterPro" id="IPR029058">
    <property type="entry name" value="AB_hydrolase_fold"/>
</dbReference>
<feature type="signal peptide" evidence="4">
    <location>
        <begin position="1"/>
        <end position="26"/>
    </location>
</feature>
<feature type="binding site" evidence="2">
    <location>
        <position position="248"/>
    </location>
    <ligand>
        <name>substrate</name>
    </ligand>
</feature>
<feature type="domain" description="Acetyl xylan esterase" evidence="5">
    <location>
        <begin position="174"/>
        <end position="459"/>
    </location>
</feature>
<proteinExistence type="predicted"/>
<evidence type="ECO:0000256" key="3">
    <source>
        <dbReference type="SAM" id="MobiDB-lite"/>
    </source>
</evidence>
<feature type="active site" description="Charge relay system" evidence="1">
    <location>
        <position position="423"/>
    </location>
</feature>
<feature type="active site" description="Charge relay system" evidence="1">
    <location>
        <position position="453"/>
    </location>
</feature>
<accession>A0A7D4TPH8</accession>
<evidence type="ECO:0000256" key="2">
    <source>
        <dbReference type="PIRSR" id="PIRSR639069-2"/>
    </source>
</evidence>
<feature type="region of interest" description="Disordered" evidence="3">
    <location>
        <begin position="34"/>
        <end position="58"/>
    </location>
</feature>
<dbReference type="GO" id="GO:0005976">
    <property type="term" value="P:polysaccharide metabolic process"/>
    <property type="evidence" value="ECO:0007669"/>
    <property type="project" value="TreeGrafter"/>
</dbReference>
<dbReference type="PANTHER" id="PTHR40111">
    <property type="entry name" value="CEPHALOSPORIN-C DEACETYLASE"/>
    <property type="match status" value="1"/>
</dbReference>
<dbReference type="KEGG" id="mmab:HQ865_13775"/>
<evidence type="ECO:0000256" key="1">
    <source>
        <dbReference type="PIRSR" id="PIRSR639069-1"/>
    </source>
</evidence>
<dbReference type="Proteomes" id="UP000505355">
    <property type="component" value="Chromosome"/>
</dbReference>
<dbReference type="EMBL" id="CP054139">
    <property type="protein sequence ID" value="QKJ30774.1"/>
    <property type="molecule type" value="Genomic_DNA"/>
</dbReference>
<protein>
    <submittedName>
        <fullName evidence="6">Acetylxylan esterase</fullName>
    </submittedName>
</protein>
<dbReference type="PANTHER" id="PTHR40111:SF1">
    <property type="entry name" value="CEPHALOSPORIN-C DEACETYLASE"/>
    <property type="match status" value="1"/>
</dbReference>
<dbReference type="SUPFAM" id="SSF53474">
    <property type="entry name" value="alpha/beta-Hydrolases"/>
    <property type="match status" value="1"/>
</dbReference>
<dbReference type="Gene3D" id="3.40.50.1820">
    <property type="entry name" value="alpha/beta hydrolase"/>
    <property type="match status" value="1"/>
</dbReference>
<reference evidence="6 7" key="1">
    <citation type="submission" date="2020-05" db="EMBL/GenBank/DDBJ databases">
        <title>Mucilaginibacter mali sp. nov.</title>
        <authorList>
            <person name="Kim H.S."/>
            <person name="Lee K.C."/>
            <person name="Suh M.K."/>
            <person name="Kim J.-S."/>
            <person name="Han K.-I."/>
            <person name="Eom M.K."/>
            <person name="Shin Y.K."/>
            <person name="Lee J.-S."/>
        </authorList>
    </citation>
    <scope>NUCLEOTIDE SEQUENCE [LARGE SCALE GENOMIC DNA]</scope>
    <source>
        <strain evidence="6 7">G2-14</strain>
    </source>
</reference>
<dbReference type="InterPro" id="IPR008391">
    <property type="entry name" value="AXE1_dom"/>
</dbReference>
<dbReference type="Pfam" id="PF05448">
    <property type="entry name" value="AXE1"/>
    <property type="match status" value="1"/>
</dbReference>
<dbReference type="RefSeq" id="WP_173415445.1">
    <property type="nucleotide sequence ID" value="NZ_CP054139.1"/>
</dbReference>
<dbReference type="AlphaFoldDB" id="A0A7D4TPH8"/>
<evidence type="ECO:0000313" key="6">
    <source>
        <dbReference type="EMBL" id="QKJ30774.1"/>
    </source>
</evidence>
<keyword evidence="4" id="KW-0732">Signal</keyword>
<name>A0A7D4TPH8_9SPHI</name>
<keyword evidence="7" id="KW-1185">Reference proteome</keyword>
<feature type="active site" description="Nucleophile" evidence="1">
    <location>
        <position position="331"/>
    </location>
</feature>
<sequence length="474" mass="54764">MLNKNKTLFTLLLVFAILVSADRAMAQIVNAKKESAAAKKEKEAAKKEKEEAEKKAAAQKEEEEEFFIDVDASRKSAVYQDDDNVNYKVKLRSHYKALQEGKLTYEVLTDDNKPILSSKLDVKMKNHETENFNIVIPRQKAGFYKLNVMLNLTDYDDTVRKVFGVSPEKLSSVMHRPADFDDFWKGTLAELKKVAPEYKVIPRPDKSNKDKKVYLVEMRSYGNVMIRGWMVVPTFGHRFPVHYRVPGYGVPMNPNMDADDFIAFDIDVRGNGLSRDDIKLNTDIYSTMGIEDRDRYIYRGTIMDCIRGLDFLYSHYDMGVDTSRIYVEGGSQGGALGIATAALDKRVRVLTIQVPLYSDIRDTYDISATYKDQVFPFKMFRKYHDTHPGYTWDMFYKVFDYYDPQNFAPLVKCPVLMGIGLLDLYCPPRSSMSMYNHLGTSKKEYITVANSTHEVNFNYFMFQNNWLREQLRIP</sequence>
<dbReference type="InterPro" id="IPR039069">
    <property type="entry name" value="CE7"/>
</dbReference>
<gene>
    <name evidence="6" type="ORF">HQ865_13775</name>
</gene>
<evidence type="ECO:0000259" key="5">
    <source>
        <dbReference type="Pfam" id="PF05448"/>
    </source>
</evidence>
<feature type="chain" id="PRO_5028949423" evidence="4">
    <location>
        <begin position="27"/>
        <end position="474"/>
    </location>
</feature>
<dbReference type="GO" id="GO:0052689">
    <property type="term" value="F:carboxylic ester hydrolase activity"/>
    <property type="evidence" value="ECO:0007669"/>
    <property type="project" value="TreeGrafter"/>
</dbReference>
<evidence type="ECO:0000313" key="7">
    <source>
        <dbReference type="Proteomes" id="UP000505355"/>
    </source>
</evidence>
<evidence type="ECO:0000256" key="4">
    <source>
        <dbReference type="SAM" id="SignalP"/>
    </source>
</evidence>